<reference evidence="3 4" key="1">
    <citation type="submission" date="2017-11" db="EMBL/GenBank/DDBJ databases">
        <title>Comparitive Functional Genomics of Dry Heat Resistant strains isolated from the Viking Spacecraft.</title>
        <authorList>
            <person name="Seuylemezian A."/>
            <person name="Cooper K."/>
            <person name="Vaishampayan P."/>
        </authorList>
    </citation>
    <scope>NUCLEOTIDE SEQUENCE [LARGE SCALE GENOMIC DNA]</scope>
    <source>
        <strain evidence="3 4">V32-6</strain>
    </source>
</reference>
<dbReference type="Proteomes" id="UP000234950">
    <property type="component" value="Unassembled WGS sequence"/>
</dbReference>
<dbReference type="RefSeq" id="WP_101650120.1">
    <property type="nucleotide sequence ID" value="NZ_PGVE01000078.1"/>
</dbReference>
<name>A0A2N5H9L0_9BACI</name>
<protein>
    <recommendedName>
        <fullName evidence="2">Regulatory protein YycH-like domain-containing protein</fullName>
    </recommendedName>
</protein>
<comment type="caution">
    <text evidence="3">The sequence shown here is derived from an EMBL/GenBank/DDBJ whole genome shotgun (WGS) entry which is preliminary data.</text>
</comment>
<dbReference type="OrthoDB" id="2388036at2"/>
<feature type="domain" description="Regulatory protein YycH-like" evidence="2">
    <location>
        <begin position="35"/>
        <end position="249"/>
    </location>
</feature>
<gene>
    <name evidence="3" type="ORF">CVD27_20965</name>
</gene>
<proteinExistence type="predicted"/>
<dbReference type="Pfam" id="PF09648">
    <property type="entry name" value="YycI"/>
    <property type="match status" value="1"/>
</dbReference>
<feature type="transmembrane region" description="Helical" evidence="1">
    <location>
        <begin position="6"/>
        <end position="23"/>
    </location>
</feature>
<organism evidence="3 4">
    <name type="scientific">Neobacillus cucumis</name>
    <dbReference type="NCBI Taxonomy" id="1740721"/>
    <lineage>
        <taxon>Bacteria</taxon>
        <taxon>Bacillati</taxon>
        <taxon>Bacillota</taxon>
        <taxon>Bacilli</taxon>
        <taxon>Bacillales</taxon>
        <taxon>Bacillaceae</taxon>
        <taxon>Neobacillus</taxon>
    </lineage>
</organism>
<dbReference type="GO" id="GO:0016020">
    <property type="term" value="C:membrane"/>
    <property type="evidence" value="ECO:0007669"/>
    <property type="project" value="InterPro"/>
</dbReference>
<sequence length="265" mass="30763">MDWSKIKTIFIITFLILDVYLLFQFMKIRDANKYEVITETSFEDKLKADEITYVELPKEPIKDQYLSAQPKTFTKGDIAKLKGQRATSVEPSSTLVVMLDKPVQLNSKFKPSDLAPFINENILYGDHYQFWEKNDKKHTITYFQQYENYPLYENINGMITFSVNEDNQITSYQQTYLEGIQKLTAKEEILLPLKAIETLHQKGVLKPKSKITKIELGYSTLIQLAASQVLAPTWRFVVNDKESLFVNAFEGQIIEFNSEKNSKLE</sequence>
<evidence type="ECO:0000313" key="3">
    <source>
        <dbReference type="EMBL" id="PLS02216.1"/>
    </source>
</evidence>
<accession>A0A2N5H9L0</accession>
<dbReference type="InterPro" id="IPR018604">
    <property type="entry name" value="YycI-like"/>
</dbReference>
<keyword evidence="4" id="KW-1185">Reference proteome</keyword>
<evidence type="ECO:0000313" key="4">
    <source>
        <dbReference type="Proteomes" id="UP000234950"/>
    </source>
</evidence>
<keyword evidence="1" id="KW-0472">Membrane</keyword>
<keyword evidence="1" id="KW-0812">Transmembrane</keyword>
<evidence type="ECO:0000259" key="2">
    <source>
        <dbReference type="Pfam" id="PF09648"/>
    </source>
</evidence>
<dbReference type="Gene3D" id="2.40.128.690">
    <property type="entry name" value="YycH protein, domain 3-like"/>
    <property type="match status" value="1"/>
</dbReference>
<evidence type="ECO:0000256" key="1">
    <source>
        <dbReference type="SAM" id="Phobius"/>
    </source>
</evidence>
<keyword evidence="1" id="KW-1133">Transmembrane helix</keyword>
<dbReference type="EMBL" id="PGVE01000078">
    <property type="protein sequence ID" value="PLS02216.1"/>
    <property type="molecule type" value="Genomic_DNA"/>
</dbReference>
<dbReference type="AlphaFoldDB" id="A0A2N5H9L0"/>